<dbReference type="Gene3D" id="3.90.25.10">
    <property type="entry name" value="UDP-galactose 4-epimerase, domain 1"/>
    <property type="match status" value="1"/>
</dbReference>
<evidence type="ECO:0000256" key="1">
    <source>
        <dbReference type="ARBA" id="ARBA00022857"/>
    </source>
</evidence>
<protein>
    <recommendedName>
        <fullName evidence="5">NmrA-like domain-containing protein</fullName>
    </recommendedName>
</protein>
<keyword evidence="1" id="KW-0521">NADP</keyword>
<evidence type="ECO:0000313" key="3">
    <source>
        <dbReference type="EMBL" id="CAK9442126.1"/>
    </source>
</evidence>
<dbReference type="PANTHER" id="PTHR47706:SF9">
    <property type="entry name" value="NMRA-LIKE DOMAIN-CONTAINING PROTEIN-RELATED"/>
    <property type="match status" value="1"/>
</dbReference>
<dbReference type="Proteomes" id="UP001497383">
    <property type="component" value="Chromosome 8"/>
</dbReference>
<evidence type="ECO:0000256" key="2">
    <source>
        <dbReference type="ARBA" id="ARBA00023002"/>
    </source>
</evidence>
<evidence type="ECO:0000313" key="4">
    <source>
        <dbReference type="Proteomes" id="UP001497383"/>
    </source>
</evidence>
<dbReference type="PANTHER" id="PTHR47706">
    <property type="entry name" value="NMRA-LIKE FAMILY PROTEIN"/>
    <property type="match status" value="1"/>
</dbReference>
<keyword evidence="2" id="KW-0560">Oxidoreductase</keyword>
<reference evidence="3 4" key="1">
    <citation type="submission" date="2024-03" db="EMBL/GenBank/DDBJ databases">
        <authorList>
            <person name="Brejova B."/>
        </authorList>
    </citation>
    <scope>NUCLEOTIDE SEQUENCE [LARGE SCALE GENOMIC DNA]</scope>
    <source>
        <strain evidence="3 4">CBS 14171</strain>
    </source>
</reference>
<accession>A0ABP0ZVW8</accession>
<dbReference type="RefSeq" id="XP_066832807.1">
    <property type="nucleotide sequence ID" value="XM_066976248.1"/>
</dbReference>
<dbReference type="InterPro" id="IPR051609">
    <property type="entry name" value="NmrA/Isoflavone_reductase-like"/>
</dbReference>
<proteinExistence type="predicted"/>
<dbReference type="EMBL" id="OZ022412">
    <property type="protein sequence ID" value="CAK9442126.1"/>
    <property type="molecule type" value="Genomic_DNA"/>
</dbReference>
<sequence>MSKVSIAVIGLHGFIGKHVVAAIESGKFDTKIQFPIKAVTRKSDVQSTDKIQYITAPEISTKDANLVSSLKGTDVLIELVSPTPELLSNIESLVELIKPKLFIPSQFGTDIPQVDSYAPGFLALKTQHSENVRKLGGIKVVDIITGLFAVPGAFLYEWVGAFGVTDAGINLIGDAHQKFHISKLDDLGNVILAVATFHPISELPDTVRVASEAITVQDVIDKYSAAKGLDLKVISEKSAEEGKKELVDKLNAGFDPKDFLFYLQAIVAQGLDKGLYFSELHNELINPNESVWKWGKF</sequence>
<organism evidence="3 4">
    <name type="scientific">Lodderomyces beijingensis</name>
    <dbReference type="NCBI Taxonomy" id="1775926"/>
    <lineage>
        <taxon>Eukaryota</taxon>
        <taxon>Fungi</taxon>
        <taxon>Dikarya</taxon>
        <taxon>Ascomycota</taxon>
        <taxon>Saccharomycotina</taxon>
        <taxon>Pichiomycetes</taxon>
        <taxon>Debaryomycetaceae</taxon>
        <taxon>Candida/Lodderomyces clade</taxon>
        <taxon>Lodderomyces</taxon>
    </lineage>
</organism>
<keyword evidence="4" id="KW-1185">Reference proteome</keyword>
<name>A0ABP0ZVW8_9ASCO</name>
<dbReference type="InterPro" id="IPR036291">
    <property type="entry name" value="NAD(P)-bd_dom_sf"/>
</dbReference>
<evidence type="ECO:0008006" key="5">
    <source>
        <dbReference type="Google" id="ProtNLM"/>
    </source>
</evidence>
<dbReference type="Gene3D" id="3.40.50.720">
    <property type="entry name" value="NAD(P)-binding Rossmann-like Domain"/>
    <property type="match status" value="1"/>
</dbReference>
<gene>
    <name evidence="3" type="ORF">LODBEIA_P58690</name>
</gene>
<dbReference type="GeneID" id="92211065"/>
<dbReference type="SUPFAM" id="SSF51735">
    <property type="entry name" value="NAD(P)-binding Rossmann-fold domains"/>
    <property type="match status" value="1"/>
</dbReference>